<evidence type="ECO:0000313" key="9">
    <source>
        <dbReference type="EMBL" id="MEX6429543.1"/>
    </source>
</evidence>
<dbReference type="Proteomes" id="UP001560267">
    <property type="component" value="Unassembled WGS sequence"/>
</dbReference>
<dbReference type="InterPro" id="IPR001733">
    <property type="entry name" value="Peptidase_S26B"/>
</dbReference>
<dbReference type="NCBIfam" id="TIGR02228">
    <property type="entry name" value="sigpep_I_arch"/>
    <property type="match status" value="1"/>
</dbReference>
<dbReference type="GO" id="GO:0009003">
    <property type="term" value="F:signal peptidase activity"/>
    <property type="evidence" value="ECO:0007669"/>
    <property type="project" value="UniProtKB-EC"/>
</dbReference>
<evidence type="ECO:0000256" key="6">
    <source>
        <dbReference type="SAM" id="MobiDB-lite"/>
    </source>
</evidence>
<accession>A0ABV3Y1V7</accession>
<evidence type="ECO:0000256" key="7">
    <source>
        <dbReference type="SAM" id="Phobius"/>
    </source>
</evidence>
<dbReference type="EMBL" id="JBFSHR010000019">
    <property type="protein sequence ID" value="MEX6429543.1"/>
    <property type="molecule type" value="Genomic_DNA"/>
</dbReference>
<dbReference type="CDD" id="cd06530">
    <property type="entry name" value="S26_SPase_I"/>
    <property type="match status" value="1"/>
</dbReference>
<feature type="compositionally biased region" description="Polar residues" evidence="6">
    <location>
        <begin position="1"/>
        <end position="12"/>
    </location>
</feature>
<proteinExistence type="predicted"/>
<evidence type="ECO:0000256" key="4">
    <source>
        <dbReference type="ARBA" id="ARBA00023136"/>
    </source>
</evidence>
<protein>
    <recommendedName>
        <fullName evidence="5">Signal peptidase I</fullName>
        <ecNumber evidence="5">3.4.21.89</ecNumber>
    </recommendedName>
</protein>
<comment type="caution">
    <text evidence="9">The sequence shown here is derived from an EMBL/GenBank/DDBJ whole genome shotgun (WGS) entry which is preliminary data.</text>
</comment>
<evidence type="ECO:0000256" key="1">
    <source>
        <dbReference type="ARBA" id="ARBA00004370"/>
    </source>
</evidence>
<dbReference type="InterPro" id="IPR019533">
    <property type="entry name" value="Peptidase_S26"/>
</dbReference>
<evidence type="ECO:0000256" key="2">
    <source>
        <dbReference type="ARBA" id="ARBA00022692"/>
    </source>
</evidence>
<gene>
    <name evidence="9" type="ORF">AB6A68_06780</name>
</gene>
<organism evidence="9 10">
    <name type="scientific">Ferrimicrobium acidiphilum</name>
    <dbReference type="NCBI Taxonomy" id="121039"/>
    <lineage>
        <taxon>Bacteria</taxon>
        <taxon>Bacillati</taxon>
        <taxon>Actinomycetota</taxon>
        <taxon>Acidimicrobiia</taxon>
        <taxon>Acidimicrobiales</taxon>
        <taxon>Acidimicrobiaceae</taxon>
        <taxon>Ferrimicrobium</taxon>
    </lineage>
</organism>
<feature type="transmembrane region" description="Helical" evidence="7">
    <location>
        <begin position="35"/>
        <end position="56"/>
    </location>
</feature>
<keyword evidence="2 7" id="KW-0812">Transmembrane</keyword>
<dbReference type="SUPFAM" id="SSF51306">
    <property type="entry name" value="LexA/Signal peptidase"/>
    <property type="match status" value="1"/>
</dbReference>
<reference evidence="9 10" key="1">
    <citation type="submission" date="2024-07" db="EMBL/GenBank/DDBJ databases">
        <title>Draft Genome Sequence of Ferrimicrobium acidiphilum Strain YE2023, Isolated from a Pulp of Bioleach Reactor.</title>
        <authorList>
            <person name="Elkina Y.A."/>
            <person name="Bulaeva A.G."/>
            <person name="Beletsky A.V."/>
            <person name="Mardanov A.V."/>
        </authorList>
    </citation>
    <scope>NUCLEOTIDE SEQUENCE [LARGE SCALE GENOMIC DNA]</scope>
    <source>
        <strain evidence="9 10">YE2023</strain>
    </source>
</reference>
<dbReference type="InterPro" id="IPR036286">
    <property type="entry name" value="LexA/Signal_pep-like_sf"/>
</dbReference>
<comment type="subcellular location">
    <subcellularLocation>
        <location evidence="1">Membrane</location>
    </subcellularLocation>
</comment>
<keyword evidence="4 7" id="KW-0472">Membrane</keyword>
<dbReference type="PANTHER" id="PTHR10806">
    <property type="entry name" value="SIGNAL PEPTIDASE COMPLEX CATALYTIC SUBUNIT SEC11"/>
    <property type="match status" value="1"/>
</dbReference>
<dbReference type="EC" id="3.4.21.89" evidence="5"/>
<dbReference type="PANTHER" id="PTHR10806:SF6">
    <property type="entry name" value="SIGNAL PEPTIDASE COMPLEX CATALYTIC SUBUNIT SEC11"/>
    <property type="match status" value="1"/>
</dbReference>
<evidence type="ECO:0000256" key="3">
    <source>
        <dbReference type="ARBA" id="ARBA00022989"/>
    </source>
</evidence>
<evidence type="ECO:0000313" key="10">
    <source>
        <dbReference type="Proteomes" id="UP001560267"/>
    </source>
</evidence>
<feature type="region of interest" description="Disordered" evidence="6">
    <location>
        <begin position="1"/>
        <end position="24"/>
    </location>
</feature>
<dbReference type="Pfam" id="PF10502">
    <property type="entry name" value="Peptidase_S26"/>
    <property type="match status" value="1"/>
</dbReference>
<evidence type="ECO:0000256" key="5">
    <source>
        <dbReference type="NCBIfam" id="TIGR02228"/>
    </source>
</evidence>
<keyword evidence="10" id="KW-1185">Reference proteome</keyword>
<evidence type="ECO:0000259" key="8">
    <source>
        <dbReference type="Pfam" id="PF10502"/>
    </source>
</evidence>
<name>A0ABV3Y1V7_9ACTN</name>
<feature type="domain" description="Peptidase S26" evidence="8">
    <location>
        <begin position="44"/>
        <end position="115"/>
    </location>
</feature>
<keyword evidence="9" id="KW-0378">Hydrolase</keyword>
<keyword evidence="3 7" id="KW-1133">Transmembrane helix</keyword>
<feature type="transmembrane region" description="Helical" evidence="7">
    <location>
        <begin position="171"/>
        <end position="188"/>
    </location>
</feature>
<sequence>MPSNHRQSSTVETAEVRPTTDVTQPRRQLRRVARVIRRVLAALVCGLFVLFAVLVVSGRWEALPVLSGSMSPGMPTGSLAFAQREPVGDLVLHDVAVFHPPGQPRVIYLHRVIAIQQVGSQVVVRTKGDANPVPDPWVLHITSSTVYIVRYRVPDLGYVALWVHSKTGREVVLTVAGLLGLALVLLVLRDARRAANECSF</sequence>
<dbReference type="RefSeq" id="WP_298403223.1">
    <property type="nucleotide sequence ID" value="NZ_JBFSHR010000019.1"/>
</dbReference>